<dbReference type="RefSeq" id="WP_200198291.1">
    <property type="nucleotide sequence ID" value="NZ_JAENHM010000073.1"/>
</dbReference>
<dbReference type="SUPFAM" id="SSF81606">
    <property type="entry name" value="PP2C-like"/>
    <property type="match status" value="1"/>
</dbReference>
<feature type="domain" description="PPM-type phosphatase" evidence="2">
    <location>
        <begin position="14"/>
        <end position="232"/>
    </location>
</feature>
<dbReference type="Proteomes" id="UP000652760">
    <property type="component" value="Unassembled WGS sequence"/>
</dbReference>
<dbReference type="EMBL" id="JAENHM010000073">
    <property type="protein sequence ID" value="MBK1841663.1"/>
    <property type="molecule type" value="Genomic_DNA"/>
</dbReference>
<dbReference type="Gene3D" id="3.60.40.10">
    <property type="entry name" value="PPM-type phosphatase domain"/>
    <property type="match status" value="1"/>
</dbReference>
<sequence length="280" mass="29954">MSGSWRHVSASVAGTSHLRDGRPCQDASVCVTLLDDERRELLVAAVSDGAGSAAHSDVGSALACSLFVDELRALLETGGSVADVTPDFARDWLRRFAAEIAVRAEAMESTPRELACTLLAAAVSEDRAVFLQVGDGAIVFATEEEPGALDVAVWPQQGEYANVTFFATDPSAADRISHRVVEQRVDRLAVFSDGLQMLALSFADQSAFQPFFEPLFGTLEGASEEAVAELGEPLEAFLGSPRVNARTDDDKSLILASRRWQRETGEGAARRRQEAEAAGP</sequence>
<feature type="region of interest" description="Disordered" evidence="1">
    <location>
        <begin position="258"/>
        <end position="280"/>
    </location>
</feature>
<proteinExistence type="predicted"/>
<dbReference type="InterPro" id="IPR001932">
    <property type="entry name" value="PPM-type_phosphatase-like_dom"/>
</dbReference>
<evidence type="ECO:0000313" key="3">
    <source>
        <dbReference type="EMBL" id="MBK1841663.1"/>
    </source>
</evidence>
<keyword evidence="4" id="KW-1185">Reference proteome</keyword>
<dbReference type="InterPro" id="IPR036457">
    <property type="entry name" value="PPM-type-like_dom_sf"/>
</dbReference>
<comment type="caution">
    <text evidence="3">The sequence shown here is derived from an EMBL/GenBank/DDBJ whole genome shotgun (WGS) entry which is preliminary data.</text>
</comment>
<name>A0ABS1FE02_9PROT</name>
<feature type="compositionally biased region" description="Basic and acidic residues" evidence="1">
    <location>
        <begin position="260"/>
        <end position="280"/>
    </location>
</feature>
<dbReference type="Pfam" id="PF13672">
    <property type="entry name" value="PP2C_2"/>
    <property type="match status" value="1"/>
</dbReference>
<accession>A0ABS1FE02</accession>
<evidence type="ECO:0000256" key="1">
    <source>
        <dbReference type="SAM" id="MobiDB-lite"/>
    </source>
</evidence>
<protein>
    <submittedName>
        <fullName evidence="3">Protein phosphatase 2C domain-containing protein</fullName>
    </submittedName>
</protein>
<reference evidence="4" key="1">
    <citation type="submission" date="2021-01" db="EMBL/GenBank/DDBJ databases">
        <title>Genome public.</title>
        <authorList>
            <person name="Liu C."/>
            <person name="Sun Q."/>
        </authorList>
    </citation>
    <scope>NUCLEOTIDE SEQUENCE [LARGE SCALE GENOMIC DNA]</scope>
    <source>
        <strain evidence="4">YIM B02556</strain>
    </source>
</reference>
<evidence type="ECO:0000259" key="2">
    <source>
        <dbReference type="Pfam" id="PF13672"/>
    </source>
</evidence>
<gene>
    <name evidence="3" type="ORF">JHL17_30115</name>
</gene>
<organism evidence="3 4">
    <name type="scientific">Azospirillum endophyticum</name>
    <dbReference type="NCBI Taxonomy" id="2800326"/>
    <lineage>
        <taxon>Bacteria</taxon>
        <taxon>Pseudomonadati</taxon>
        <taxon>Pseudomonadota</taxon>
        <taxon>Alphaproteobacteria</taxon>
        <taxon>Rhodospirillales</taxon>
        <taxon>Azospirillaceae</taxon>
        <taxon>Azospirillum</taxon>
    </lineage>
</organism>
<evidence type="ECO:0000313" key="4">
    <source>
        <dbReference type="Proteomes" id="UP000652760"/>
    </source>
</evidence>